<dbReference type="EMBL" id="MU394284">
    <property type="protein sequence ID" value="KAI6092325.1"/>
    <property type="molecule type" value="Genomic_DNA"/>
</dbReference>
<protein>
    <submittedName>
        <fullName evidence="1">Uncharacterized protein</fullName>
    </submittedName>
</protein>
<reference evidence="1 2" key="1">
    <citation type="journal article" date="2022" name="New Phytol.">
        <title>Ecological generalism drives hyperdiversity of secondary metabolite gene clusters in xylarialean endophytes.</title>
        <authorList>
            <person name="Franco M.E.E."/>
            <person name="Wisecaver J.H."/>
            <person name="Arnold A.E."/>
            <person name="Ju Y.M."/>
            <person name="Slot J.C."/>
            <person name="Ahrendt S."/>
            <person name="Moore L.P."/>
            <person name="Eastman K.E."/>
            <person name="Scott K."/>
            <person name="Konkel Z."/>
            <person name="Mondo S.J."/>
            <person name="Kuo A."/>
            <person name="Hayes R.D."/>
            <person name="Haridas S."/>
            <person name="Andreopoulos B."/>
            <person name="Riley R."/>
            <person name="LaButti K."/>
            <person name="Pangilinan J."/>
            <person name="Lipzen A."/>
            <person name="Amirebrahimi M."/>
            <person name="Yan J."/>
            <person name="Adam C."/>
            <person name="Keymanesh K."/>
            <person name="Ng V."/>
            <person name="Louie K."/>
            <person name="Northen T."/>
            <person name="Drula E."/>
            <person name="Henrissat B."/>
            <person name="Hsieh H.M."/>
            <person name="Youens-Clark K."/>
            <person name="Lutzoni F."/>
            <person name="Miadlikowska J."/>
            <person name="Eastwood D.C."/>
            <person name="Hamelin R.C."/>
            <person name="Grigoriev I.V."/>
            <person name="U'Ren J.M."/>
        </authorList>
    </citation>
    <scope>NUCLEOTIDE SEQUENCE [LARGE SCALE GENOMIC DNA]</scope>
    <source>
        <strain evidence="1 2">ER1909</strain>
    </source>
</reference>
<comment type="caution">
    <text evidence="1">The sequence shown here is derived from an EMBL/GenBank/DDBJ whole genome shotgun (WGS) entry which is preliminary data.</text>
</comment>
<dbReference type="Proteomes" id="UP001497680">
    <property type="component" value="Unassembled WGS sequence"/>
</dbReference>
<evidence type="ECO:0000313" key="1">
    <source>
        <dbReference type="EMBL" id="KAI6092325.1"/>
    </source>
</evidence>
<sequence length="513" mass="53664">MADSEDEDLGSSPNHTSVDLLASTGGDGGSSGQNINPIPISDQEVSAAGRSPETEPPVAHHEGESLHDQINTLHTAETGDRADDGQAYESSGFGSRDKGKAPARDFDHSSNDTQLNNVETPHASSSLGCHVATPPGITEDLRGLGSPVTSGTDPADRPPPSESKESNTESKVEGQRTAPQEPPLLTSRQKQKQKAELEEDAGPGPEPARPVPTSTGPNTGEAAEPLAFRPLRPGEPGWEKSSDRPPKKLPIRLKDAVGRQFVFPWEKAKTWEGVERLIRSSFMHVDVIGPYVMDGRYDLMTLIPFEDPDAVPQAPPAQPANTSTTPAQETSSATPATATPSTSTASAEGGAAPASDPPAAAAAAGTSSSASATAPAPPPAAPSPPPPAPAPAQQQVRVVILPEIWEDIVEPGMSITMHMWPIVARDWPLDYQPPPPPPPLHAPPGAPPPPLPGGWRGRGQGRGRGRGRGGGGLGRGVGPMHHGHHPPPPRVPVWMQVEPPKPRGKTRKRPEGP</sequence>
<evidence type="ECO:0000313" key="2">
    <source>
        <dbReference type="Proteomes" id="UP001497680"/>
    </source>
</evidence>
<accession>A0ACC0DHS4</accession>
<organism evidence="1 2">
    <name type="scientific">Hypoxylon rubiginosum</name>
    <dbReference type="NCBI Taxonomy" id="110542"/>
    <lineage>
        <taxon>Eukaryota</taxon>
        <taxon>Fungi</taxon>
        <taxon>Dikarya</taxon>
        <taxon>Ascomycota</taxon>
        <taxon>Pezizomycotina</taxon>
        <taxon>Sordariomycetes</taxon>
        <taxon>Xylariomycetidae</taxon>
        <taxon>Xylariales</taxon>
        <taxon>Hypoxylaceae</taxon>
        <taxon>Hypoxylon</taxon>
    </lineage>
</organism>
<proteinExistence type="predicted"/>
<gene>
    <name evidence="1" type="ORF">F4821DRAFT_160916</name>
</gene>
<name>A0ACC0DHS4_9PEZI</name>
<keyword evidence="2" id="KW-1185">Reference proteome</keyword>